<protein>
    <recommendedName>
        <fullName evidence="3">Integrase catalytic domain-containing protein</fullName>
    </recommendedName>
</protein>
<comment type="caution">
    <text evidence="1">The sequence shown here is derived from an EMBL/GenBank/DDBJ whole genome shotgun (WGS) entry which is preliminary data.</text>
</comment>
<dbReference type="Gene3D" id="3.30.420.10">
    <property type="entry name" value="Ribonuclease H-like superfamily/Ribonuclease H"/>
    <property type="match status" value="1"/>
</dbReference>
<dbReference type="InterPro" id="IPR012337">
    <property type="entry name" value="RNaseH-like_sf"/>
</dbReference>
<organism evidence="1 2">
    <name type="scientific">Vitis vinifera</name>
    <name type="common">Grape</name>
    <dbReference type="NCBI Taxonomy" id="29760"/>
    <lineage>
        <taxon>Eukaryota</taxon>
        <taxon>Viridiplantae</taxon>
        <taxon>Streptophyta</taxon>
        <taxon>Embryophyta</taxon>
        <taxon>Tracheophyta</taxon>
        <taxon>Spermatophyta</taxon>
        <taxon>Magnoliopsida</taxon>
        <taxon>eudicotyledons</taxon>
        <taxon>Gunneridae</taxon>
        <taxon>Pentapetalae</taxon>
        <taxon>rosids</taxon>
        <taxon>Vitales</taxon>
        <taxon>Vitaceae</taxon>
        <taxon>Viteae</taxon>
        <taxon>Vitis</taxon>
    </lineage>
</organism>
<sequence length="525" mass="61016">MLDYEMRYVMIELYCLTLVWGYSQIETLHDRVFSALDIPFRSFEIFVWQARFSRRLMRWLVLLTEFDIHYVTQKSIKRNIVVDHLASLPVSDGRAIDDNFPYEDVAVMTSLSGWRISVHLAFSDRHPATNNIVEYEACILGLETTLELEIRQMEVLVTPICMGYRHYWGRFRRSLLVVMSSSGRHRLLHQVVYVQATDERAVEAANKNIKRILRMMIKTSWDWSEKLSFALWAYQTSFHTSTGATPYSLVYGMEIVLLVEIEMDLLRVALEQQILEFDLLHCLIVDIIFTLGTFSFPSFLLPYHPSLYYVPCLKTTMRPWDQMSSSTASTWTARRLEPSSLLSYDVQSRLSQFDIQRCQFSVMAFRATISLQLGVQSHHRFSVTMFKVVILSLTFRDSRISNFGVQSHYPFSVMAFRGFIFFSMAFRATSPTWGSEPPSLLSLGVQSHHFFSVWRSESLSLHSLTFRAIILSRSSIRCHLFGIQGYIPSVQGRRSQLSIQSHHIFSLAFRAISQLDIRCRHFPLV</sequence>
<name>A0A438E131_VITVI</name>
<evidence type="ECO:0000313" key="2">
    <source>
        <dbReference type="Proteomes" id="UP000288805"/>
    </source>
</evidence>
<dbReference type="PANTHER" id="PTHR48475">
    <property type="entry name" value="RIBONUCLEASE H"/>
    <property type="match status" value="1"/>
</dbReference>
<evidence type="ECO:0008006" key="3">
    <source>
        <dbReference type="Google" id="ProtNLM"/>
    </source>
</evidence>
<dbReference type="SUPFAM" id="SSF53098">
    <property type="entry name" value="Ribonuclease H-like"/>
    <property type="match status" value="1"/>
</dbReference>
<dbReference type="PANTHER" id="PTHR48475:SF1">
    <property type="entry name" value="RNASE H TYPE-1 DOMAIN-CONTAINING PROTEIN"/>
    <property type="match status" value="1"/>
</dbReference>
<dbReference type="EMBL" id="QGNW01001439">
    <property type="protein sequence ID" value="RVW41405.1"/>
    <property type="molecule type" value="Genomic_DNA"/>
</dbReference>
<gene>
    <name evidence="1" type="ORF">CK203_095204</name>
</gene>
<proteinExistence type="predicted"/>
<dbReference type="AlphaFoldDB" id="A0A438E131"/>
<dbReference type="GO" id="GO:0003676">
    <property type="term" value="F:nucleic acid binding"/>
    <property type="evidence" value="ECO:0007669"/>
    <property type="project" value="InterPro"/>
</dbReference>
<accession>A0A438E131</accession>
<evidence type="ECO:0000313" key="1">
    <source>
        <dbReference type="EMBL" id="RVW41405.1"/>
    </source>
</evidence>
<dbReference type="Proteomes" id="UP000288805">
    <property type="component" value="Unassembled WGS sequence"/>
</dbReference>
<dbReference type="InterPro" id="IPR036397">
    <property type="entry name" value="RNaseH_sf"/>
</dbReference>
<reference evidence="1 2" key="1">
    <citation type="journal article" date="2018" name="PLoS Genet.">
        <title>Population sequencing reveals clonal diversity and ancestral inbreeding in the grapevine cultivar Chardonnay.</title>
        <authorList>
            <person name="Roach M.J."/>
            <person name="Johnson D.L."/>
            <person name="Bohlmann J."/>
            <person name="van Vuuren H.J."/>
            <person name="Jones S.J."/>
            <person name="Pretorius I.S."/>
            <person name="Schmidt S.A."/>
            <person name="Borneman A.R."/>
        </authorList>
    </citation>
    <scope>NUCLEOTIDE SEQUENCE [LARGE SCALE GENOMIC DNA]</scope>
    <source>
        <strain evidence="2">cv. Chardonnay</strain>
        <tissue evidence="1">Leaf</tissue>
    </source>
</reference>